<organism evidence="3 4">
    <name type="scientific">Hibiscus sabdariffa</name>
    <name type="common">roselle</name>
    <dbReference type="NCBI Taxonomy" id="183260"/>
    <lineage>
        <taxon>Eukaryota</taxon>
        <taxon>Viridiplantae</taxon>
        <taxon>Streptophyta</taxon>
        <taxon>Embryophyta</taxon>
        <taxon>Tracheophyta</taxon>
        <taxon>Spermatophyta</taxon>
        <taxon>Magnoliopsida</taxon>
        <taxon>eudicotyledons</taxon>
        <taxon>Gunneridae</taxon>
        <taxon>Pentapetalae</taxon>
        <taxon>rosids</taxon>
        <taxon>malvids</taxon>
        <taxon>Malvales</taxon>
        <taxon>Malvaceae</taxon>
        <taxon>Malvoideae</taxon>
        <taxon>Hibiscus</taxon>
    </lineage>
</organism>
<dbReference type="PANTHER" id="PTHR14363:SF13">
    <property type="entry name" value="OS07G0598400 PROTEIN"/>
    <property type="match status" value="1"/>
</dbReference>
<evidence type="ECO:0000313" key="4">
    <source>
        <dbReference type="Proteomes" id="UP001472677"/>
    </source>
</evidence>
<protein>
    <recommendedName>
        <fullName evidence="2">Integrase catalytic domain-containing protein</fullName>
    </recommendedName>
</protein>
<dbReference type="InterPro" id="IPR017853">
    <property type="entry name" value="GH"/>
</dbReference>
<dbReference type="Gene3D" id="3.30.420.10">
    <property type="entry name" value="Ribonuclease H-like superfamily/Ribonuclease H"/>
    <property type="match status" value="1"/>
</dbReference>
<accession>A0ABR2B4M2</accession>
<dbReference type="CDD" id="cd09272">
    <property type="entry name" value="RNase_HI_RT_Ty1"/>
    <property type="match status" value="1"/>
</dbReference>
<dbReference type="SUPFAM" id="SSF51445">
    <property type="entry name" value="(Trans)glycosidases"/>
    <property type="match status" value="1"/>
</dbReference>
<dbReference type="InterPro" id="IPR001584">
    <property type="entry name" value="Integrase_cat-core"/>
</dbReference>
<dbReference type="Pfam" id="PF03662">
    <property type="entry name" value="Glyco_hydro_79n"/>
    <property type="match status" value="1"/>
</dbReference>
<reference evidence="3 4" key="1">
    <citation type="journal article" date="2024" name="G3 (Bethesda)">
        <title>Genome assembly of Hibiscus sabdariffa L. provides insights into metabolisms of medicinal natural products.</title>
        <authorList>
            <person name="Kim T."/>
        </authorList>
    </citation>
    <scope>NUCLEOTIDE SEQUENCE [LARGE SCALE GENOMIC DNA]</scope>
    <source>
        <strain evidence="3">TK-2024</strain>
        <tissue evidence="3">Old leaves</tissue>
    </source>
</reference>
<name>A0ABR2B4M2_9ROSI</name>
<sequence length="864" mass="97559">MTKTPFIGKGERASDLLGLIHSDVCGPMNKQARGGYQYFITFTDDFSRYGYIYLMRHKSEALEKFKEFKNEVQNQHGKSIKALRSDRGGEYLSQDFDELLKECGIVLQLTPPGTPQYQDEPKTYQEAVASLDSEKWLEAMRSEMDSMSENQVWTLVEPPEGIKPIGYKWVFKKKTDMDGNVQTYKGRLVAKGFRQIHGVDYDETFSPVAMFKSIRILLAVAAFHDYEIWQMVVKTAFLNGKLEEDVYMIEPKGFVTPESAGKFGFIRNEDEPCVYKKFSGSIVSFLILYVDDILIIGNDIPTLQSLKTWLSSCFSMKDLGEAAYILGVKIYRDRSRRLLGLSQSTYIDKVLKRFSMEESKRGFLPMRHGISLSKEMCPSTPQERERMSQIPFASAIGSIMYAMICTRPDLSYALSMTSRYQANPGEGHWTTVKNILKYLRRTKDVFLVYGGEEELRIKGAVSWKSSKQDTVADSTTEAEYIAASEAAKEAVWIKKFITELGVIPSIADAVDLYCDNNGAIAQAKEPRSHQQSKHILRRFHLIREIIYRGDVEICKVHTDDNIADPLTKPLAQQKHDRHTESLGIRYVGATVDANQYGKDVIVFKNLVKELYADPETRPKVLGPGCFYDEKWLNTFLEVSGRGIVDGVTHHVYNLGPGDDPNLMSKILDPLYLSQVSQTYKGVLNVVNKFRPQSGAWVSESGGAFNSGSKDVSPTFVDGFWYLDQMGMAATYDQKVFFRQALIGGNYGLLSATTFIPNPDYYGALLWHRLMGSTVLAVTKESDPDLRVYAHCAKKKPGVSVIFINLSKDRSFNITLSNLKSEDDGKPNYEFVGKQNREEYHLTSLFGKMKGGIVCLNDVPMVQPG</sequence>
<dbReference type="InterPro" id="IPR043502">
    <property type="entry name" value="DNA/RNA_pol_sf"/>
</dbReference>
<dbReference type="InterPro" id="IPR012337">
    <property type="entry name" value="RNaseH-like_sf"/>
</dbReference>
<dbReference type="Gene3D" id="3.20.20.80">
    <property type="entry name" value="Glycosidases"/>
    <property type="match status" value="1"/>
</dbReference>
<dbReference type="Pfam" id="PF00665">
    <property type="entry name" value="rve"/>
    <property type="match status" value="1"/>
</dbReference>
<dbReference type="SUPFAM" id="SSF53098">
    <property type="entry name" value="Ribonuclease H-like"/>
    <property type="match status" value="1"/>
</dbReference>
<dbReference type="EMBL" id="JBBPBM010000183">
    <property type="protein sequence ID" value="KAK8501624.1"/>
    <property type="molecule type" value="Genomic_DNA"/>
</dbReference>
<evidence type="ECO:0000259" key="2">
    <source>
        <dbReference type="PROSITE" id="PS50994"/>
    </source>
</evidence>
<dbReference type="InterPro" id="IPR036397">
    <property type="entry name" value="RNaseH_sf"/>
</dbReference>
<dbReference type="PROSITE" id="PS50994">
    <property type="entry name" value="INTEGRASE"/>
    <property type="match status" value="1"/>
</dbReference>
<keyword evidence="4" id="KW-1185">Reference proteome</keyword>
<comment type="similarity">
    <text evidence="1">Belongs to the glycosyl hydrolase 79 family.</text>
</comment>
<dbReference type="InterPro" id="IPR005199">
    <property type="entry name" value="Glyco_hydro_79"/>
</dbReference>
<dbReference type="SUPFAM" id="SSF56672">
    <property type="entry name" value="DNA/RNA polymerases"/>
    <property type="match status" value="1"/>
</dbReference>
<dbReference type="Pfam" id="PF07727">
    <property type="entry name" value="RVT_2"/>
    <property type="match status" value="2"/>
</dbReference>
<dbReference type="InterPro" id="IPR013103">
    <property type="entry name" value="RVT_2"/>
</dbReference>
<evidence type="ECO:0000313" key="3">
    <source>
        <dbReference type="EMBL" id="KAK8501624.1"/>
    </source>
</evidence>
<dbReference type="Proteomes" id="UP001472677">
    <property type="component" value="Unassembled WGS sequence"/>
</dbReference>
<evidence type="ECO:0000256" key="1">
    <source>
        <dbReference type="ARBA" id="ARBA00009800"/>
    </source>
</evidence>
<feature type="domain" description="Integrase catalytic" evidence="2">
    <location>
        <begin position="1"/>
        <end position="116"/>
    </location>
</feature>
<proteinExistence type="inferred from homology"/>
<comment type="caution">
    <text evidence="3">The sequence shown here is derived from an EMBL/GenBank/DDBJ whole genome shotgun (WGS) entry which is preliminary data.</text>
</comment>
<dbReference type="PANTHER" id="PTHR14363">
    <property type="entry name" value="HEPARANASE-RELATED"/>
    <property type="match status" value="1"/>
</dbReference>
<gene>
    <name evidence="3" type="ORF">V6N12_047101</name>
</gene>